<dbReference type="STRING" id="869279.SE15_13070"/>
<name>A0A0P6XNP5_9CHLR</name>
<evidence type="ECO:0000313" key="2">
    <source>
        <dbReference type="Proteomes" id="UP000050544"/>
    </source>
</evidence>
<accession>A0A0P6XNP5</accession>
<organism evidence="1 2">
    <name type="scientific">Thermanaerothrix daxensis</name>
    <dbReference type="NCBI Taxonomy" id="869279"/>
    <lineage>
        <taxon>Bacteria</taxon>
        <taxon>Bacillati</taxon>
        <taxon>Chloroflexota</taxon>
        <taxon>Anaerolineae</taxon>
        <taxon>Anaerolineales</taxon>
        <taxon>Anaerolineaceae</taxon>
        <taxon>Thermanaerothrix</taxon>
    </lineage>
</organism>
<evidence type="ECO:0008006" key="3">
    <source>
        <dbReference type="Google" id="ProtNLM"/>
    </source>
</evidence>
<proteinExistence type="predicted"/>
<comment type="caution">
    <text evidence="1">The sequence shown here is derived from an EMBL/GenBank/DDBJ whole genome shotgun (WGS) entry which is preliminary data.</text>
</comment>
<dbReference type="AlphaFoldDB" id="A0A0P6XNP5"/>
<dbReference type="RefSeq" id="WP_054522566.1">
    <property type="nucleotide sequence ID" value="NZ_LGKO01000006.1"/>
</dbReference>
<keyword evidence="2" id="KW-1185">Reference proteome</keyword>
<dbReference type="Proteomes" id="UP000050544">
    <property type="component" value="Unassembled WGS sequence"/>
</dbReference>
<evidence type="ECO:0000313" key="1">
    <source>
        <dbReference type="EMBL" id="KPL82046.1"/>
    </source>
</evidence>
<gene>
    <name evidence="1" type="ORF">SE15_13070</name>
</gene>
<dbReference type="OrthoDB" id="159814at2"/>
<reference evidence="1 2" key="1">
    <citation type="submission" date="2015-07" db="EMBL/GenBank/DDBJ databases">
        <title>Whole genome sequence of Thermanaerothrix daxensis DSM 23592.</title>
        <authorList>
            <person name="Hemp J."/>
            <person name="Ward L.M."/>
            <person name="Pace L.A."/>
            <person name="Fischer W.W."/>
        </authorList>
    </citation>
    <scope>NUCLEOTIDE SEQUENCE [LARGE SCALE GENOMIC DNA]</scope>
    <source>
        <strain evidence="1 2">GNS-1</strain>
    </source>
</reference>
<protein>
    <recommendedName>
        <fullName evidence="3">Helicase HerA barrel domain-containing protein</fullName>
    </recommendedName>
</protein>
<sequence length="210" mass="23459">MSEYPLPPSTSLEIGRMLRADNTRCVVGCRAGQANLPALGSLVRLPVEDTYQVYGLVANVQIFDDGLTRQVVVSDTIDPSVILDNQYNRNLPLEIGVLFVGYERSGALSHLLPPRPPLVLHVLYTCTPEEVRRFTAHGRFGYFRHILRATDQPIDELLAAHLQQAHACHRQAGNTAWAREAARELITLLRDDYATLTNVLKTLADTQLEF</sequence>
<dbReference type="EMBL" id="LGKO01000006">
    <property type="protein sequence ID" value="KPL82046.1"/>
    <property type="molecule type" value="Genomic_DNA"/>
</dbReference>